<dbReference type="PANTHER" id="PTHR37258">
    <property type="entry name" value="FANTOM PROTEIN"/>
    <property type="match status" value="1"/>
</dbReference>
<gene>
    <name evidence="2" type="ORF">F511_04508</name>
</gene>
<organism evidence="2 3">
    <name type="scientific">Dorcoceras hygrometricum</name>
    <dbReference type="NCBI Taxonomy" id="472368"/>
    <lineage>
        <taxon>Eukaryota</taxon>
        <taxon>Viridiplantae</taxon>
        <taxon>Streptophyta</taxon>
        <taxon>Embryophyta</taxon>
        <taxon>Tracheophyta</taxon>
        <taxon>Spermatophyta</taxon>
        <taxon>Magnoliopsida</taxon>
        <taxon>eudicotyledons</taxon>
        <taxon>Gunneridae</taxon>
        <taxon>Pentapetalae</taxon>
        <taxon>asterids</taxon>
        <taxon>lamiids</taxon>
        <taxon>Lamiales</taxon>
        <taxon>Gesneriaceae</taxon>
        <taxon>Didymocarpoideae</taxon>
        <taxon>Trichosporeae</taxon>
        <taxon>Loxocarpinae</taxon>
        <taxon>Dorcoceras</taxon>
    </lineage>
</organism>
<dbReference type="EMBL" id="KQ998209">
    <property type="protein sequence ID" value="KZV43116.1"/>
    <property type="molecule type" value="Genomic_DNA"/>
</dbReference>
<dbReference type="Proteomes" id="UP000250235">
    <property type="component" value="Unassembled WGS sequence"/>
</dbReference>
<accession>A0A2Z7C8D1</accession>
<evidence type="ECO:0000313" key="3">
    <source>
        <dbReference type="Proteomes" id="UP000250235"/>
    </source>
</evidence>
<feature type="region of interest" description="Disordered" evidence="1">
    <location>
        <begin position="38"/>
        <end position="57"/>
    </location>
</feature>
<proteinExistence type="predicted"/>
<dbReference type="PANTHER" id="PTHR37258:SF1">
    <property type="entry name" value="FANTOM PROTEIN"/>
    <property type="match status" value="1"/>
</dbReference>
<protein>
    <submittedName>
        <fullName evidence="2">Uncharacterized protein</fullName>
    </submittedName>
</protein>
<dbReference type="OrthoDB" id="684590at2759"/>
<dbReference type="AlphaFoldDB" id="A0A2Z7C8D1"/>
<evidence type="ECO:0000256" key="1">
    <source>
        <dbReference type="SAM" id="MobiDB-lite"/>
    </source>
</evidence>
<reference evidence="2 3" key="1">
    <citation type="journal article" date="2015" name="Proc. Natl. Acad. Sci. U.S.A.">
        <title>The resurrection genome of Boea hygrometrica: A blueprint for survival of dehydration.</title>
        <authorList>
            <person name="Xiao L."/>
            <person name="Yang G."/>
            <person name="Zhang L."/>
            <person name="Yang X."/>
            <person name="Zhao S."/>
            <person name="Ji Z."/>
            <person name="Zhou Q."/>
            <person name="Hu M."/>
            <person name="Wang Y."/>
            <person name="Chen M."/>
            <person name="Xu Y."/>
            <person name="Jin H."/>
            <person name="Xiao X."/>
            <person name="Hu G."/>
            <person name="Bao F."/>
            <person name="Hu Y."/>
            <person name="Wan P."/>
            <person name="Li L."/>
            <person name="Deng X."/>
            <person name="Kuang T."/>
            <person name="Xiang C."/>
            <person name="Zhu J.K."/>
            <person name="Oliver M.J."/>
            <person name="He Y."/>
        </authorList>
    </citation>
    <scope>NUCLEOTIDE SEQUENCE [LARGE SCALE GENOMIC DNA]</scope>
    <source>
        <strain evidence="3">cv. XS01</strain>
    </source>
</reference>
<evidence type="ECO:0000313" key="2">
    <source>
        <dbReference type="EMBL" id="KZV43116.1"/>
    </source>
</evidence>
<name>A0A2Z7C8D1_9LAMI</name>
<sequence>MLCSFPSLKTGSSWLNRLRTAKGFPDNGACDLEDFLRKPHSSSSDAPTPCPDKTPNFDSTKDEDLTLFSVICELFNFGDSCCSSKKVKRSTRKQVNPRVCAFSDNGNADINNIDAAKTFGRAASRSGDSNGGVADSKVSNERNDEGDERDVDLPGFSRTEVTVIDTSYEQWKFEKLLLRKKNVWKVRDIKRKSEILGSKKRRKLSGCVEDERHAKKKLKVQDADGYGVGCEPPLTSVSCEDYC</sequence>
<feature type="region of interest" description="Disordered" evidence="1">
    <location>
        <begin position="121"/>
        <end position="152"/>
    </location>
</feature>
<keyword evidence="3" id="KW-1185">Reference proteome</keyword>